<dbReference type="InterPro" id="IPR039757">
    <property type="entry name" value="EIF2D"/>
</dbReference>
<dbReference type="SUPFAM" id="SSF88697">
    <property type="entry name" value="PUA domain-like"/>
    <property type="match status" value="1"/>
</dbReference>
<dbReference type="GO" id="GO:0001731">
    <property type="term" value="P:formation of translation preinitiation complex"/>
    <property type="evidence" value="ECO:0007669"/>
    <property type="project" value="InterPro"/>
</dbReference>
<dbReference type="Proteomes" id="UP000186176">
    <property type="component" value="Unassembled WGS sequence"/>
</dbReference>
<dbReference type="InterPro" id="IPR048248">
    <property type="entry name" value="PUA_eIF2d-like"/>
</dbReference>
<comment type="caution">
    <text evidence="2">The sequence shown here is derived from an EMBL/GenBank/DDBJ whole genome shotgun (WGS) entry which is preliminary data.</text>
</comment>
<dbReference type="VEuPathDB" id="CryptoDB:cubi_01251"/>
<dbReference type="RefSeq" id="XP_028873869.1">
    <property type="nucleotide sequence ID" value="XM_029018263.1"/>
</dbReference>
<dbReference type="NCBIfam" id="TIGR00451">
    <property type="entry name" value="unchar_dom_2"/>
    <property type="match status" value="1"/>
</dbReference>
<dbReference type="AlphaFoldDB" id="A0A1J4MFZ2"/>
<dbReference type="GeneID" id="39978042"/>
<dbReference type="Gene3D" id="3.10.400.20">
    <property type="match status" value="1"/>
</dbReference>
<evidence type="ECO:0000313" key="2">
    <source>
        <dbReference type="EMBL" id="OII72371.1"/>
    </source>
</evidence>
<dbReference type="InterPro" id="IPR004521">
    <property type="entry name" value="Uncharacterised_CHP00451"/>
</dbReference>
<organism evidence="2 3">
    <name type="scientific">Cryptosporidium ubiquitum</name>
    <dbReference type="NCBI Taxonomy" id="857276"/>
    <lineage>
        <taxon>Eukaryota</taxon>
        <taxon>Sar</taxon>
        <taxon>Alveolata</taxon>
        <taxon>Apicomplexa</taxon>
        <taxon>Conoidasida</taxon>
        <taxon>Coccidia</taxon>
        <taxon>Eucoccidiorida</taxon>
        <taxon>Eimeriorina</taxon>
        <taxon>Cryptosporidiidae</taxon>
        <taxon>Cryptosporidium</taxon>
    </lineage>
</organism>
<dbReference type="InterPro" id="IPR015947">
    <property type="entry name" value="PUA-like_sf"/>
</dbReference>
<dbReference type="SUPFAM" id="SSF55159">
    <property type="entry name" value="eIF1-like"/>
    <property type="match status" value="1"/>
</dbReference>
<gene>
    <name evidence="2" type="ORF">cubi_01251</name>
</gene>
<dbReference type="InterPro" id="IPR057429">
    <property type="entry name" value="WH_eIF2D"/>
</dbReference>
<dbReference type="CDD" id="cd11608">
    <property type="entry name" value="eIF2D_C"/>
    <property type="match status" value="1"/>
</dbReference>
<dbReference type="PROSITE" id="PS50890">
    <property type="entry name" value="PUA"/>
    <property type="match status" value="1"/>
</dbReference>
<proteinExistence type="predicted"/>
<dbReference type="PANTHER" id="PTHR12217:SF4">
    <property type="entry name" value="EUKARYOTIC TRANSLATION INITIATION FACTOR 2D"/>
    <property type="match status" value="1"/>
</dbReference>
<evidence type="ECO:0000259" key="1">
    <source>
        <dbReference type="PROSITE" id="PS50296"/>
    </source>
</evidence>
<dbReference type="OrthoDB" id="199771at2759"/>
<dbReference type="Pfam" id="PF25304">
    <property type="entry name" value="WHD_eIF2D"/>
    <property type="match status" value="1"/>
</dbReference>
<dbReference type="PANTHER" id="PTHR12217">
    <property type="entry name" value="EUKARYOTIC TRANSLATION INITIATION FACTOR 2D"/>
    <property type="match status" value="1"/>
</dbReference>
<dbReference type="PROSITE" id="PS50296">
    <property type="entry name" value="SUI1"/>
    <property type="match status" value="1"/>
</dbReference>
<sequence>MGRRAVLQLRDRLIKQFNLESQVGDLLLGKRKKNDLKVTAAKFERNETERGIIYRMEFENASNFFLNGLDMSNSEVIESETLNNVQLKAKVISSKKSDLIETNTENKSEKDISRSSEECNYCPNLSNLKSLPTTIPWLFELNMNRLFPTMHLLWIHSSIISIPSIIILRNAKQFIFNGADLMAGGIIFESTRNITNIRKDQIWTIKCIGDDYPIAIGVSLVDWDDISNQIIRKGKVLKVIHHCNDFLSLEGNMDFNEKKNFNEEKETKLNNDEQKLTSEVTKEFQNISLERNECLVLEKNQGSLEKYTNEFQVPENELISSSKQFEYVISQNNCEKQPEELSQDAYDFLLETSLLKVISEYSSNKNLLPVDTSAIWDKISRLCLHNFGIQVDIKKSSFIKVQKFFQYYSKKNILLIKQGRGGALNVVDINYEEIKKIENSLDNKISLKLPPIKKKSFSGGENTLSKISNSHIEVVLLYQPEQNFLPIVDYYNSKEMNHLGRVLKIKTSRGEKEQTFISVADAKTALEYYINSNNLKTSDPNSNSAGRLSNIKLDEVLLSLFNKYLGDKSINSQNKVIPISLAYREIQNFLKVFHYIRNEGDPDSENRPNIYKGPCKTVEIYTESRMGTRKHVTIISPFISHFNLDPQEVAESCQKKFACSATVSQIKKYPSNNNLGIIIQGNVVSQLSTFLNSRWGIPKSYIKQC</sequence>
<dbReference type="InterPro" id="IPR036877">
    <property type="entry name" value="SUI1_dom_sf"/>
</dbReference>
<dbReference type="Pfam" id="PF26292">
    <property type="entry name" value="PUA_elF2D"/>
    <property type="match status" value="1"/>
</dbReference>
<dbReference type="Pfam" id="PF01253">
    <property type="entry name" value="SUI1"/>
    <property type="match status" value="1"/>
</dbReference>
<dbReference type="InterPro" id="IPR001950">
    <property type="entry name" value="SUI1"/>
</dbReference>
<dbReference type="GO" id="GO:0003723">
    <property type="term" value="F:RNA binding"/>
    <property type="evidence" value="ECO:0007669"/>
    <property type="project" value="InterPro"/>
</dbReference>
<dbReference type="InterPro" id="IPR039759">
    <property type="entry name" value="eIF2D_SUI1"/>
</dbReference>
<dbReference type="GO" id="GO:0003743">
    <property type="term" value="F:translation initiation factor activity"/>
    <property type="evidence" value="ECO:0007669"/>
    <property type="project" value="InterPro"/>
</dbReference>
<evidence type="ECO:0000313" key="3">
    <source>
        <dbReference type="Proteomes" id="UP000186176"/>
    </source>
</evidence>
<feature type="domain" description="SUI1" evidence="1">
    <location>
        <begin position="618"/>
        <end position="695"/>
    </location>
</feature>
<protein>
    <recommendedName>
        <fullName evidence="1">SUI1 domain-containing protein</fullName>
    </recommendedName>
</protein>
<keyword evidence="3" id="KW-1185">Reference proteome</keyword>
<reference evidence="2 3" key="1">
    <citation type="submission" date="2016-10" db="EMBL/GenBank/DDBJ databases">
        <title>Reductive evolution of mitochondrial metabolism and differential evolution of invasion-related proteins in Cryptosporidium.</title>
        <authorList>
            <person name="Liu S."/>
            <person name="Roellig D.M."/>
            <person name="Guo Y."/>
            <person name="Li N."/>
            <person name="Frace M.A."/>
            <person name="Tang K."/>
            <person name="Zhang L."/>
            <person name="Feng Y."/>
            <person name="Xiao L."/>
        </authorList>
    </citation>
    <scope>NUCLEOTIDE SEQUENCE [LARGE SCALE GENOMIC DNA]</scope>
    <source>
        <strain evidence="2">39726</strain>
    </source>
</reference>
<name>A0A1J4MFZ2_9CRYT</name>
<accession>A0A1J4MFZ2</accession>
<dbReference type="EMBL" id="LRBP01000023">
    <property type="protein sequence ID" value="OII72371.1"/>
    <property type="molecule type" value="Genomic_DNA"/>
</dbReference>
<dbReference type="Gene3D" id="3.30.780.10">
    <property type="entry name" value="SUI1-like domain"/>
    <property type="match status" value="1"/>
</dbReference>